<accession>A0AAW0BLX1</accession>
<name>A0AAW0BLX1_9AGAR</name>
<dbReference type="EMBL" id="JAYKXP010000090">
    <property type="protein sequence ID" value="KAK7028102.1"/>
    <property type="molecule type" value="Genomic_DNA"/>
</dbReference>
<evidence type="ECO:0000313" key="1">
    <source>
        <dbReference type="EMBL" id="KAK7028102.1"/>
    </source>
</evidence>
<gene>
    <name evidence="1" type="ORF">VNI00_014917</name>
</gene>
<keyword evidence="2" id="KW-1185">Reference proteome</keyword>
<organism evidence="1 2">
    <name type="scientific">Paramarasmius palmivorus</name>
    <dbReference type="NCBI Taxonomy" id="297713"/>
    <lineage>
        <taxon>Eukaryota</taxon>
        <taxon>Fungi</taxon>
        <taxon>Dikarya</taxon>
        <taxon>Basidiomycota</taxon>
        <taxon>Agaricomycotina</taxon>
        <taxon>Agaricomycetes</taxon>
        <taxon>Agaricomycetidae</taxon>
        <taxon>Agaricales</taxon>
        <taxon>Marasmiineae</taxon>
        <taxon>Marasmiaceae</taxon>
        <taxon>Paramarasmius</taxon>
    </lineage>
</organism>
<comment type="caution">
    <text evidence="1">The sequence shown here is derived from an EMBL/GenBank/DDBJ whole genome shotgun (WGS) entry which is preliminary data.</text>
</comment>
<proteinExistence type="predicted"/>
<reference evidence="1 2" key="1">
    <citation type="submission" date="2024-01" db="EMBL/GenBank/DDBJ databases">
        <title>A draft genome for a cacao thread blight-causing isolate of Paramarasmius palmivorus.</title>
        <authorList>
            <person name="Baruah I.K."/>
            <person name="Bukari Y."/>
            <person name="Amoako-Attah I."/>
            <person name="Meinhardt L.W."/>
            <person name="Bailey B.A."/>
            <person name="Cohen S.P."/>
        </authorList>
    </citation>
    <scope>NUCLEOTIDE SEQUENCE [LARGE SCALE GENOMIC DNA]</scope>
    <source>
        <strain evidence="1 2">GH-12</strain>
    </source>
</reference>
<protein>
    <submittedName>
        <fullName evidence="1">Uncharacterized protein</fullName>
    </submittedName>
</protein>
<dbReference type="AlphaFoldDB" id="A0AAW0BLX1"/>
<dbReference type="Proteomes" id="UP001383192">
    <property type="component" value="Unassembled WGS sequence"/>
</dbReference>
<sequence>MPSLIASSSARKILQCGQWLQDLSTETVKWSTELLHFDRMSESLSVRNECLTWLNEPLSFVVIGLVDDFRFCDPQEVPGIDSLYKMELKSWSGYPRFENDLEQLPKNISSLWDDQLATALELYRNILFRNASGPLTSWVLPGESSTLILTVTDRTQTFLYDRVMDPNLVQVGSLMIAECRLHRVWRTDIACFSYSLTMEVVDATFRP</sequence>
<evidence type="ECO:0000313" key="2">
    <source>
        <dbReference type="Proteomes" id="UP001383192"/>
    </source>
</evidence>